<organism evidence="2 3">
    <name type="scientific">Marinitoga aeolica</name>
    <dbReference type="NCBI Taxonomy" id="2809031"/>
    <lineage>
        <taxon>Bacteria</taxon>
        <taxon>Thermotogati</taxon>
        <taxon>Thermotogota</taxon>
        <taxon>Thermotogae</taxon>
        <taxon>Petrotogales</taxon>
        <taxon>Petrotogaceae</taxon>
        <taxon>Marinitoga</taxon>
    </lineage>
</organism>
<evidence type="ECO:0000259" key="1">
    <source>
        <dbReference type="Pfam" id="PF22746"/>
    </source>
</evidence>
<reference evidence="2 3" key="1">
    <citation type="submission" date="2021-02" db="EMBL/GenBank/DDBJ databases">
        <title>Characterization of Marinitoga sp. nov. str. BP5-C20A.</title>
        <authorList>
            <person name="Erauso G."/>
            <person name="Postec A."/>
        </authorList>
    </citation>
    <scope>NUCLEOTIDE SEQUENCE [LARGE SCALE GENOMIC DNA]</scope>
    <source>
        <strain evidence="2 3">BP5-C20A</strain>
    </source>
</reference>
<dbReference type="RefSeq" id="WP_280999013.1">
    <property type="nucleotide sequence ID" value="NZ_CP069362.1"/>
</dbReference>
<protein>
    <recommendedName>
        <fullName evidence="1">YvlB/LiaX N-terminal domain-containing protein</fullName>
    </recommendedName>
</protein>
<dbReference type="Pfam" id="PF22746">
    <property type="entry name" value="SHOCT-like_DUF2089-C"/>
    <property type="match status" value="1"/>
</dbReference>
<proteinExistence type="predicted"/>
<dbReference type="EMBL" id="CP069362">
    <property type="protein sequence ID" value="WGS64958.1"/>
    <property type="molecule type" value="Genomic_DNA"/>
</dbReference>
<name>A0ABY8PR09_9BACT</name>
<evidence type="ECO:0000313" key="3">
    <source>
        <dbReference type="Proteomes" id="UP001232493"/>
    </source>
</evidence>
<dbReference type="Proteomes" id="UP001232493">
    <property type="component" value="Chromosome"/>
</dbReference>
<keyword evidence="3" id="KW-1185">Reference proteome</keyword>
<accession>A0ABY8PR09</accession>
<evidence type="ECO:0000313" key="2">
    <source>
        <dbReference type="EMBL" id="WGS64958.1"/>
    </source>
</evidence>
<gene>
    <name evidence="2" type="ORF">JRV97_11480</name>
</gene>
<feature type="domain" description="YvlB/LiaX N-terminal" evidence="1">
    <location>
        <begin position="3"/>
        <end position="28"/>
    </location>
</feature>
<dbReference type="InterPro" id="IPR053959">
    <property type="entry name" value="YvlB/LiaX_N"/>
</dbReference>
<sequence>MREELIRVLNMVKEGTIEIDEAADLIEAFFDTKTEDIKKSKSKRKLVIKVDSAKGDKVNVKIPLGLIKIAKAMIPLGLAQQGTNMSKEQIDQIIEAIENINFDEFEGENIVDVDSEDGDVVKIYIE</sequence>